<reference evidence="2 3" key="1">
    <citation type="journal article" date="2019" name="Emerg. Microbes Infect.">
        <title>Comprehensive subspecies identification of 175 nontuberculous mycobacteria species based on 7547 genomic profiles.</title>
        <authorList>
            <person name="Matsumoto Y."/>
            <person name="Kinjo T."/>
            <person name="Motooka D."/>
            <person name="Nabeya D."/>
            <person name="Jung N."/>
            <person name="Uechi K."/>
            <person name="Horii T."/>
            <person name="Iida T."/>
            <person name="Fujita J."/>
            <person name="Nakamura S."/>
        </authorList>
    </citation>
    <scope>NUCLEOTIDE SEQUENCE [LARGE SCALE GENOMIC DNA]</scope>
    <source>
        <strain evidence="2 3">JCM 6367</strain>
    </source>
</reference>
<dbReference type="AlphaFoldDB" id="A0A7I7U0P3"/>
<sequence length="84" mass="9412">MQRSVEFLLEASRDRVAATRQRADHHTLGGIEIRKNRPSGMPQPTGHPMPYDSIADGLRDDQADSRSGVTRLIGMKCIQNKVRL</sequence>
<name>A0A7I7U0P3_MYCPF</name>
<gene>
    <name evidence="2" type="ORF">MPRF_13920</name>
</gene>
<evidence type="ECO:0000256" key="1">
    <source>
        <dbReference type="SAM" id="MobiDB-lite"/>
    </source>
</evidence>
<evidence type="ECO:0000313" key="3">
    <source>
        <dbReference type="Proteomes" id="UP000466554"/>
    </source>
</evidence>
<feature type="region of interest" description="Disordered" evidence="1">
    <location>
        <begin position="32"/>
        <end position="53"/>
    </location>
</feature>
<dbReference type="EMBL" id="AP022598">
    <property type="protein sequence ID" value="BBY74493.1"/>
    <property type="molecule type" value="Genomic_DNA"/>
</dbReference>
<accession>A0A7I7U0P3</accession>
<proteinExistence type="predicted"/>
<protein>
    <submittedName>
        <fullName evidence="2">Uncharacterized protein</fullName>
    </submittedName>
</protein>
<evidence type="ECO:0000313" key="2">
    <source>
        <dbReference type="EMBL" id="BBY74493.1"/>
    </source>
</evidence>
<dbReference type="Proteomes" id="UP000466554">
    <property type="component" value="Chromosome"/>
</dbReference>
<organism evidence="2 3">
    <name type="scientific">Mycolicibacterium parafortuitum</name>
    <name type="common">Mycobacterium parafortuitum</name>
    <dbReference type="NCBI Taxonomy" id="39692"/>
    <lineage>
        <taxon>Bacteria</taxon>
        <taxon>Bacillati</taxon>
        <taxon>Actinomycetota</taxon>
        <taxon>Actinomycetes</taxon>
        <taxon>Mycobacteriales</taxon>
        <taxon>Mycobacteriaceae</taxon>
        <taxon>Mycolicibacterium</taxon>
    </lineage>
</organism>